<reference evidence="1" key="1">
    <citation type="submission" date="2020-12" db="EMBL/GenBank/DDBJ databases">
        <title>The genome sequence of Inhella sp. 4Y17.</title>
        <authorList>
            <person name="Liu Y."/>
        </authorList>
    </citation>
    <scope>NUCLEOTIDE SEQUENCE</scope>
    <source>
        <strain evidence="1">4Y10</strain>
    </source>
</reference>
<dbReference type="AlphaFoldDB" id="A0A931NCX2"/>
<dbReference type="InterPro" id="IPR029063">
    <property type="entry name" value="SAM-dependent_MTases_sf"/>
</dbReference>
<dbReference type="InterPro" id="IPR019410">
    <property type="entry name" value="Methyltransf_16"/>
</dbReference>
<keyword evidence="2" id="KW-1185">Reference proteome</keyword>
<protein>
    <submittedName>
        <fullName evidence="1">SAM-dependent methyltransferase</fullName>
    </submittedName>
</protein>
<keyword evidence="1" id="KW-0489">Methyltransferase</keyword>
<dbReference type="GO" id="GO:0032259">
    <property type="term" value="P:methylation"/>
    <property type="evidence" value="ECO:0007669"/>
    <property type="project" value="UniProtKB-KW"/>
</dbReference>
<dbReference type="EMBL" id="JAEDAL010000001">
    <property type="protein sequence ID" value="MBH9551989.1"/>
    <property type="molecule type" value="Genomic_DNA"/>
</dbReference>
<dbReference type="PANTHER" id="PTHR14614:SF162">
    <property type="entry name" value="EXPRESSED PROTEIN"/>
    <property type="match status" value="1"/>
</dbReference>
<sequence>MPGYLVSHHVVTVSGGADLTIRSLQDKQQHADPDGLAAAAGISTAQWSLFGQLWPAGQQLAAYMATRPLVADENILEIGCGLALASLVCHRRGALVTASDCHPLVGAFLLENLRLNGLAPMRYCHGAWGLDGGVPQAPRLQGRFELIMGSDVLYERDDAGTLPAFIRKHAAARGEVLILDPNRGNRAAFHRAMASQGYDRTEIRVPPLVSGAAAARLLRYQRGGRIAAACPPVDEA</sequence>
<accession>A0A931NCX2</accession>
<evidence type="ECO:0000313" key="1">
    <source>
        <dbReference type="EMBL" id="MBH9551989.1"/>
    </source>
</evidence>
<dbReference type="PANTHER" id="PTHR14614">
    <property type="entry name" value="HEPATOCELLULAR CARCINOMA-ASSOCIATED ANTIGEN"/>
    <property type="match status" value="1"/>
</dbReference>
<evidence type="ECO:0000313" key="2">
    <source>
        <dbReference type="Proteomes" id="UP000620139"/>
    </source>
</evidence>
<dbReference type="SUPFAM" id="SSF53335">
    <property type="entry name" value="S-adenosyl-L-methionine-dependent methyltransferases"/>
    <property type="match status" value="1"/>
</dbReference>
<keyword evidence="1" id="KW-0808">Transferase</keyword>
<dbReference type="Pfam" id="PF10294">
    <property type="entry name" value="Methyltransf_16"/>
    <property type="match status" value="1"/>
</dbReference>
<dbReference type="GO" id="GO:0008168">
    <property type="term" value="F:methyltransferase activity"/>
    <property type="evidence" value="ECO:0007669"/>
    <property type="project" value="UniProtKB-KW"/>
</dbReference>
<proteinExistence type="predicted"/>
<gene>
    <name evidence="1" type="ORF">I7X43_03910</name>
</gene>
<name>A0A931NCX2_9BURK</name>
<comment type="caution">
    <text evidence="1">The sequence shown here is derived from an EMBL/GenBank/DDBJ whole genome shotgun (WGS) entry which is preliminary data.</text>
</comment>
<organism evidence="1 2">
    <name type="scientific">Inhella gelatinilytica</name>
    <dbReference type="NCBI Taxonomy" id="2795030"/>
    <lineage>
        <taxon>Bacteria</taxon>
        <taxon>Pseudomonadati</taxon>
        <taxon>Pseudomonadota</taxon>
        <taxon>Betaproteobacteria</taxon>
        <taxon>Burkholderiales</taxon>
        <taxon>Sphaerotilaceae</taxon>
        <taxon>Inhella</taxon>
    </lineage>
</organism>
<dbReference type="Gene3D" id="3.40.50.150">
    <property type="entry name" value="Vaccinia Virus protein VP39"/>
    <property type="match status" value="1"/>
</dbReference>
<dbReference type="GO" id="GO:0005737">
    <property type="term" value="C:cytoplasm"/>
    <property type="evidence" value="ECO:0007669"/>
    <property type="project" value="TreeGrafter"/>
</dbReference>
<dbReference type="Proteomes" id="UP000620139">
    <property type="component" value="Unassembled WGS sequence"/>
</dbReference>
<dbReference type="RefSeq" id="WP_198099574.1">
    <property type="nucleotide sequence ID" value="NZ_JAEDAL010000001.1"/>
</dbReference>